<gene>
    <name evidence="1" type="ORF">BLIC_c01191</name>
</gene>
<dbReference type="Proteomes" id="UP000043107">
    <property type="component" value="Unassembled WGS sequence"/>
</dbReference>
<keyword evidence="2" id="KW-1185">Reference proteome</keyword>
<evidence type="ECO:0000313" key="1">
    <source>
        <dbReference type="EMBL" id="CEF01070.1"/>
    </source>
</evidence>
<proteinExistence type="predicted"/>
<dbReference type="Pfam" id="PF09355">
    <property type="entry name" value="Phage_Gp19"/>
    <property type="match status" value="1"/>
</dbReference>
<evidence type="ECO:0000313" key="2">
    <source>
        <dbReference type="Proteomes" id="UP000043107"/>
    </source>
</evidence>
<name>A0ABM9R4A2_BIFLI</name>
<organism evidence="1 2">
    <name type="scientific">Bifidobacterium longum subsp. infantis</name>
    <dbReference type="NCBI Taxonomy" id="1682"/>
    <lineage>
        <taxon>Bacteria</taxon>
        <taxon>Bacillati</taxon>
        <taxon>Actinomycetota</taxon>
        <taxon>Actinomycetes</taxon>
        <taxon>Bifidobacteriales</taxon>
        <taxon>Bifidobacteriaceae</taxon>
        <taxon>Bifidobacterium</taxon>
    </lineage>
</organism>
<dbReference type="InterPro" id="IPR018963">
    <property type="entry name" value="Mycophage_D29_Gp19"/>
</dbReference>
<protein>
    <submittedName>
        <fullName evidence="1">Phage protein Gp19/Gp15/Gp42</fullName>
    </submittedName>
</protein>
<sequence>MVTSVQDVAAQLGRPITDELEVKQIEAWIAGAEIVIRKRYPNLDQLIADVRIDQKTVDYVEAIAVARYARNPEGATSSSSMIDDYQQSFGTRNAVATIGLLDDEWALLAPSDSGSTGAFTITPTGWRDDARPGSCFGGW</sequence>
<dbReference type="EMBL" id="CCWP01000023">
    <property type="protein sequence ID" value="CEF01070.1"/>
    <property type="molecule type" value="Genomic_DNA"/>
</dbReference>
<reference evidence="1 2" key="1">
    <citation type="submission" date="2014-09" db="EMBL/GenBank/DDBJ databases">
        <authorList>
            <person name="Bertelli C."/>
        </authorList>
    </citation>
    <scope>NUCLEOTIDE SEQUENCE [LARGE SCALE GENOMIC DNA]</scope>
    <source>
        <strain evidence="1 2">BIC1401111250</strain>
    </source>
</reference>
<comment type="caution">
    <text evidence="1">The sequence shown here is derived from an EMBL/GenBank/DDBJ whole genome shotgun (WGS) entry which is preliminary data.</text>
</comment>
<accession>A0ABM9R4A2</accession>
<dbReference type="RefSeq" id="WP_012577463.1">
    <property type="nucleotide sequence ID" value="NZ_CBCRZZ010000004.1"/>
</dbReference>